<keyword evidence="1" id="KW-1133">Transmembrane helix</keyword>
<proteinExistence type="predicted"/>
<evidence type="ECO:0008006" key="4">
    <source>
        <dbReference type="Google" id="ProtNLM"/>
    </source>
</evidence>
<keyword evidence="3" id="KW-1185">Reference proteome</keyword>
<evidence type="ECO:0000256" key="1">
    <source>
        <dbReference type="SAM" id="Phobius"/>
    </source>
</evidence>
<feature type="transmembrane region" description="Helical" evidence="1">
    <location>
        <begin position="138"/>
        <end position="161"/>
    </location>
</feature>
<keyword evidence="1" id="KW-0472">Membrane</keyword>
<dbReference type="EMBL" id="JAUHTQ010000009">
    <property type="protein sequence ID" value="MDN4494443.1"/>
    <property type="molecule type" value="Genomic_DNA"/>
</dbReference>
<sequence length="225" mass="24348">MNINHTKEEEWKVTGTGVIRWLGVFAIMAGILYILIQFIHPADNLSSVNSSKWVMVACLTMVMSLFSLMGITGIYAKQVKESGWLGLIGFAIFSLFWLTSMIFSFNEAFVLPLITNDAPKFVEGIVGIFGGNKSEVNLGIFTVLAPVAGVLYMLGGLLLGVSTFRARVLPRSAGALLSFGAVVTLAAAIIPHPFDRILAVPMGVALIWLGYMVWSDTGKISKRAS</sequence>
<accession>A0ABT8GSP9</accession>
<name>A0ABT8GSP9_9BACL</name>
<feature type="transmembrane region" description="Helical" evidence="1">
    <location>
        <begin position="53"/>
        <end position="76"/>
    </location>
</feature>
<feature type="transmembrane region" description="Helical" evidence="1">
    <location>
        <begin position="21"/>
        <end position="41"/>
    </location>
</feature>
<feature type="transmembrane region" description="Helical" evidence="1">
    <location>
        <begin position="173"/>
        <end position="191"/>
    </location>
</feature>
<keyword evidence="1" id="KW-0812">Transmembrane</keyword>
<evidence type="ECO:0000313" key="2">
    <source>
        <dbReference type="EMBL" id="MDN4494443.1"/>
    </source>
</evidence>
<dbReference type="Proteomes" id="UP001172743">
    <property type="component" value="Unassembled WGS sequence"/>
</dbReference>
<evidence type="ECO:0000313" key="3">
    <source>
        <dbReference type="Proteomes" id="UP001172743"/>
    </source>
</evidence>
<feature type="transmembrane region" description="Helical" evidence="1">
    <location>
        <begin position="83"/>
        <end position="103"/>
    </location>
</feature>
<feature type="transmembrane region" description="Helical" evidence="1">
    <location>
        <begin position="197"/>
        <end position="214"/>
    </location>
</feature>
<comment type="caution">
    <text evidence="2">The sequence shown here is derived from an EMBL/GenBank/DDBJ whole genome shotgun (WGS) entry which is preliminary data.</text>
</comment>
<protein>
    <recommendedName>
        <fullName evidence="4">DUF4386 family protein</fullName>
    </recommendedName>
</protein>
<organism evidence="2 3">
    <name type="scientific">Ureibacillus aquaedulcis</name>
    <dbReference type="NCBI Taxonomy" id="3058421"/>
    <lineage>
        <taxon>Bacteria</taxon>
        <taxon>Bacillati</taxon>
        <taxon>Bacillota</taxon>
        <taxon>Bacilli</taxon>
        <taxon>Bacillales</taxon>
        <taxon>Caryophanaceae</taxon>
        <taxon>Ureibacillus</taxon>
    </lineage>
</organism>
<gene>
    <name evidence="2" type="ORF">QYB95_12900</name>
</gene>
<reference evidence="2" key="1">
    <citation type="submission" date="2023-07" db="EMBL/GenBank/DDBJ databases">
        <title>Ureibacillus sp. isolated from freshwater well.</title>
        <authorList>
            <person name="Kirdat K."/>
            <person name="Bhatt A."/>
            <person name="Teware R."/>
            <person name="Bhavsar Y."/>
            <person name="Yadav A."/>
        </authorList>
    </citation>
    <scope>NUCLEOTIDE SEQUENCE</scope>
    <source>
        <strain evidence="2">BA0131</strain>
    </source>
</reference>
<dbReference type="RefSeq" id="WP_301138736.1">
    <property type="nucleotide sequence ID" value="NZ_JAUHTQ010000009.1"/>
</dbReference>